<dbReference type="Pfam" id="PF04991">
    <property type="entry name" value="LicD"/>
    <property type="match status" value="1"/>
</dbReference>
<evidence type="ECO:0000313" key="3">
    <source>
        <dbReference type="Proteomes" id="UP000469424"/>
    </source>
</evidence>
<evidence type="ECO:0000313" key="2">
    <source>
        <dbReference type="EMBL" id="MST70467.1"/>
    </source>
</evidence>
<accession>A0A6N7X4B2</accession>
<reference evidence="2 3" key="1">
    <citation type="submission" date="2019-08" db="EMBL/GenBank/DDBJ databases">
        <title>In-depth cultivation of the pig gut microbiome towards novel bacterial diversity and tailored functional studies.</title>
        <authorList>
            <person name="Wylensek D."/>
            <person name="Hitch T.C.A."/>
            <person name="Clavel T."/>
        </authorList>
    </citation>
    <scope>NUCLEOTIDE SEQUENCE [LARGE SCALE GENOMIC DNA]</scope>
    <source>
        <strain evidence="2 3">WCA-MUC-591-APC-4B</strain>
    </source>
</reference>
<dbReference type="InterPro" id="IPR007074">
    <property type="entry name" value="LicD/FKTN/FKRP_NTP_transf"/>
</dbReference>
<organism evidence="2 3">
    <name type="scientific">Mogibacterium kristiansenii</name>
    <dbReference type="NCBI Taxonomy" id="2606708"/>
    <lineage>
        <taxon>Bacteria</taxon>
        <taxon>Bacillati</taxon>
        <taxon>Bacillota</taxon>
        <taxon>Clostridia</taxon>
        <taxon>Peptostreptococcales</taxon>
        <taxon>Anaerovoracaceae</taxon>
        <taxon>Mogibacterium</taxon>
    </lineage>
</organism>
<comment type="caution">
    <text evidence="2">The sequence shown here is derived from an EMBL/GenBank/DDBJ whole genome shotgun (WGS) entry which is preliminary data.</text>
</comment>
<dbReference type="AlphaFoldDB" id="A0A6N7X4B2"/>
<sequence length="545" mass="64638">MNTIQKNLYQLLCEIDELCKSQDIQYFLAGGTALGVVRNHRFLPWDDDMDLYITRDNWAKLRDAVESGKVELPPNRELVYAENTPYYSNPIPRYVDTSTTAIYSSQMLPGRACGQHVEFLIMDPMPNEEQEKAEFLKNLRMYTELISPYFVVNKSLSIEDFREHAKEYKKLYAVAEKESLNAVLKDLDAKLHSCVESESKEMCMRWGIQTLIYQHADFGKSRPELFEGRMFPVGEHAEGILRDAYGDSWMYVPEVEDQVVHNALQDIEIPYEEYTKRYQPYVDKEKMLQSYRKNKNNSLSVFCLRREREKLAVEAQALIIRDTIKNELEEKLDDIRDNYNAKAYGAVRNIYRDYTQNQMNQYARKYNVYYNISDECMYYILMTAIQQGRYFEAQKYLNIRKQNEPLSEKLLEVQELIDYCRDLSIAIYDYDDVDRIKELLREAKSEWKELLDYGRAELWLNDRLAESELDWQQQKTRAEKWNQIYPEDGEVMAYLAESELKLGEKEKAEDLYNRAIHLTRNGIIWEKAKESVGLERIEEEYDLRK</sequence>
<proteinExistence type="predicted"/>
<name>A0A6N7X4B2_9FIRM</name>
<gene>
    <name evidence="2" type="ORF">FYJ65_03785</name>
</gene>
<keyword evidence="3" id="KW-1185">Reference proteome</keyword>
<dbReference type="InterPro" id="IPR052942">
    <property type="entry name" value="LPS_cholinephosphotransferase"/>
</dbReference>
<dbReference type="Proteomes" id="UP000469424">
    <property type="component" value="Unassembled WGS sequence"/>
</dbReference>
<dbReference type="EMBL" id="VUNA01000005">
    <property type="protein sequence ID" value="MST70467.1"/>
    <property type="molecule type" value="Genomic_DNA"/>
</dbReference>
<dbReference type="PANTHER" id="PTHR43404">
    <property type="entry name" value="LIPOPOLYSACCHARIDE CHOLINEPHOSPHOTRANSFERASE LICD"/>
    <property type="match status" value="1"/>
</dbReference>
<dbReference type="GO" id="GO:0009100">
    <property type="term" value="P:glycoprotein metabolic process"/>
    <property type="evidence" value="ECO:0007669"/>
    <property type="project" value="UniProtKB-ARBA"/>
</dbReference>
<dbReference type="RefSeq" id="WP_154554031.1">
    <property type="nucleotide sequence ID" value="NZ_VUNA01000005.1"/>
</dbReference>
<dbReference type="PANTHER" id="PTHR43404:SF2">
    <property type="entry name" value="LIPOPOLYSACCHARIDE CHOLINEPHOSPHOTRANSFERASE LICD"/>
    <property type="match status" value="1"/>
</dbReference>
<feature type="domain" description="LicD/FKTN/FKRP nucleotidyltransferase" evidence="1">
    <location>
        <begin position="19"/>
        <end position="246"/>
    </location>
</feature>
<evidence type="ECO:0000259" key="1">
    <source>
        <dbReference type="Pfam" id="PF04991"/>
    </source>
</evidence>
<protein>
    <submittedName>
        <fullName evidence="2">LicD family protein</fullName>
    </submittedName>
</protein>